<comment type="caution">
    <text evidence="2">The sequence shown here is derived from an EMBL/GenBank/DDBJ whole genome shotgun (WGS) entry which is preliminary data.</text>
</comment>
<organism evidence="2 3">
    <name type="scientific">Ruminococcus flavefaciens</name>
    <dbReference type="NCBI Taxonomy" id="1265"/>
    <lineage>
        <taxon>Bacteria</taxon>
        <taxon>Bacillati</taxon>
        <taxon>Bacillota</taxon>
        <taxon>Clostridia</taxon>
        <taxon>Eubacteriales</taxon>
        <taxon>Oscillospiraceae</taxon>
        <taxon>Ruminococcus</taxon>
    </lineage>
</organism>
<dbReference type="Proteomes" id="UP000245720">
    <property type="component" value="Unassembled WGS sequence"/>
</dbReference>
<dbReference type="AlphaFoldDB" id="A0A315Y0B0"/>
<keyword evidence="1" id="KW-1133">Transmembrane helix</keyword>
<evidence type="ECO:0000256" key="1">
    <source>
        <dbReference type="SAM" id="Phobius"/>
    </source>
</evidence>
<keyword evidence="1" id="KW-0812">Transmembrane</keyword>
<keyword evidence="1" id="KW-0472">Membrane</keyword>
<dbReference type="RefSeq" id="WP_109726186.1">
    <property type="nucleotide sequence ID" value="NZ_QGDI01000004.1"/>
</dbReference>
<proteinExistence type="predicted"/>
<name>A0A315Y0B0_RUMFL</name>
<dbReference type="OrthoDB" id="8757095at2"/>
<sequence>MSEKARMTTHKLFLLPDYEKEGEYLTKMHSVGWKLERVSGFSQHFVKCEPENVVYKLDYAANNTNYPEYIKMFADYGWEHCGRVMGFDYFRRNADGLSEEEMEIFSDPQSKLDMMKRVILTRMTPLLIIFFMGILPNMYMIVVNSLNWDRSTLLFLAVLYLGVFALYVSIFIYCIRGFRKLKKKYTE</sequence>
<dbReference type="EMBL" id="QGDI01000004">
    <property type="protein sequence ID" value="PWJ13586.1"/>
    <property type="molecule type" value="Genomic_DNA"/>
</dbReference>
<feature type="transmembrane region" description="Helical" evidence="1">
    <location>
        <begin position="153"/>
        <end position="175"/>
    </location>
</feature>
<protein>
    <submittedName>
        <fullName evidence="2">Uncharacterized protein DUF2812</fullName>
    </submittedName>
</protein>
<dbReference type="Pfam" id="PF11193">
    <property type="entry name" value="DUF2812"/>
    <property type="match status" value="1"/>
</dbReference>
<dbReference type="InterPro" id="IPR021359">
    <property type="entry name" value="DUF2812"/>
</dbReference>
<evidence type="ECO:0000313" key="3">
    <source>
        <dbReference type="Proteomes" id="UP000245720"/>
    </source>
</evidence>
<accession>A0A315Y0B0</accession>
<evidence type="ECO:0000313" key="2">
    <source>
        <dbReference type="EMBL" id="PWJ13586.1"/>
    </source>
</evidence>
<feature type="transmembrane region" description="Helical" evidence="1">
    <location>
        <begin position="119"/>
        <end position="141"/>
    </location>
</feature>
<gene>
    <name evidence="2" type="ORF">IE37_01394</name>
</gene>
<reference evidence="2 3" key="1">
    <citation type="submission" date="2018-05" db="EMBL/GenBank/DDBJ databases">
        <title>The Hungate 1000. A catalogue of reference genomes from the rumen microbiome.</title>
        <authorList>
            <person name="Kelly W."/>
        </authorList>
    </citation>
    <scope>NUCLEOTIDE SEQUENCE [LARGE SCALE GENOMIC DNA]</scope>
    <source>
        <strain evidence="2 3">SAb67</strain>
    </source>
</reference>